<evidence type="ECO:0000313" key="3">
    <source>
        <dbReference type="Proteomes" id="UP000008744"/>
    </source>
</evidence>
<dbReference type="AlphaFoldDB" id="B4H7N9"/>
<accession>B4H7N9</accession>
<protein>
    <submittedName>
        <fullName evidence="2">GL20474</fullName>
    </submittedName>
</protein>
<dbReference type="HOGENOM" id="CLU_2405650_0_0_1"/>
<keyword evidence="3" id="KW-1185">Reference proteome</keyword>
<sequence>PSGWHNIVDFNGRVTGGLEAHVEPLPPPGGTSMDTVIDQFEQSMELTHLHLGTGHQAKVHGAGTNLTKIAHTSGGRHGGGSDLSGVRCGCSTG</sequence>
<gene>
    <name evidence="2" type="primary">Dper\GL20474</name>
    <name evidence="2" type="ORF">Dper_GL20474</name>
</gene>
<organism evidence="3">
    <name type="scientific">Drosophila persimilis</name>
    <name type="common">Fruit fly</name>
    <dbReference type="NCBI Taxonomy" id="7234"/>
    <lineage>
        <taxon>Eukaryota</taxon>
        <taxon>Metazoa</taxon>
        <taxon>Ecdysozoa</taxon>
        <taxon>Arthropoda</taxon>
        <taxon>Hexapoda</taxon>
        <taxon>Insecta</taxon>
        <taxon>Pterygota</taxon>
        <taxon>Neoptera</taxon>
        <taxon>Endopterygota</taxon>
        <taxon>Diptera</taxon>
        <taxon>Brachycera</taxon>
        <taxon>Muscomorpha</taxon>
        <taxon>Ephydroidea</taxon>
        <taxon>Drosophilidae</taxon>
        <taxon>Drosophila</taxon>
        <taxon>Sophophora</taxon>
    </lineage>
</organism>
<dbReference type="OrthoDB" id="79771at2759"/>
<evidence type="ECO:0000256" key="1">
    <source>
        <dbReference type="SAM" id="MobiDB-lite"/>
    </source>
</evidence>
<feature type="non-terminal residue" evidence="2">
    <location>
        <position position="1"/>
    </location>
</feature>
<dbReference type="EMBL" id="CH479219">
    <property type="protein sequence ID" value="EDW34679.1"/>
    <property type="molecule type" value="Genomic_DNA"/>
</dbReference>
<name>B4H7N9_DROPE</name>
<feature type="region of interest" description="Disordered" evidence="1">
    <location>
        <begin position="68"/>
        <end position="93"/>
    </location>
</feature>
<evidence type="ECO:0000313" key="2">
    <source>
        <dbReference type="EMBL" id="EDW34679.1"/>
    </source>
</evidence>
<proteinExistence type="predicted"/>
<reference evidence="2 3" key="1">
    <citation type="journal article" date="2007" name="Nature">
        <title>Evolution of genes and genomes on the Drosophila phylogeny.</title>
        <authorList>
            <consortium name="Drosophila 12 Genomes Consortium"/>
            <person name="Clark A.G."/>
            <person name="Eisen M.B."/>
            <person name="Smith D.R."/>
            <person name="Bergman C.M."/>
            <person name="Oliver B."/>
            <person name="Markow T.A."/>
            <person name="Kaufman T.C."/>
            <person name="Kellis M."/>
            <person name="Gelbart W."/>
            <person name="Iyer V.N."/>
            <person name="Pollard D.A."/>
            <person name="Sackton T.B."/>
            <person name="Larracuente A.M."/>
            <person name="Singh N.D."/>
            <person name="Abad J.P."/>
            <person name="Abt D.N."/>
            <person name="Adryan B."/>
            <person name="Aguade M."/>
            <person name="Akashi H."/>
            <person name="Anderson W.W."/>
            <person name="Aquadro C.F."/>
            <person name="Ardell D.H."/>
            <person name="Arguello R."/>
            <person name="Artieri C.G."/>
            <person name="Barbash D.A."/>
            <person name="Barker D."/>
            <person name="Barsanti P."/>
            <person name="Batterham P."/>
            <person name="Batzoglou S."/>
            <person name="Begun D."/>
            <person name="Bhutkar A."/>
            <person name="Blanco E."/>
            <person name="Bosak S.A."/>
            <person name="Bradley R.K."/>
            <person name="Brand A.D."/>
            <person name="Brent M.R."/>
            <person name="Brooks A.N."/>
            <person name="Brown R.H."/>
            <person name="Butlin R.K."/>
            <person name="Caggese C."/>
            <person name="Calvi B.R."/>
            <person name="Bernardo de Carvalho A."/>
            <person name="Caspi A."/>
            <person name="Castrezana S."/>
            <person name="Celniker S.E."/>
            <person name="Chang J.L."/>
            <person name="Chapple C."/>
            <person name="Chatterji S."/>
            <person name="Chinwalla A."/>
            <person name="Civetta A."/>
            <person name="Clifton S.W."/>
            <person name="Comeron J.M."/>
            <person name="Costello J.C."/>
            <person name="Coyne J.A."/>
            <person name="Daub J."/>
            <person name="David R.G."/>
            <person name="Delcher A.L."/>
            <person name="Delehaunty K."/>
            <person name="Do C.B."/>
            <person name="Ebling H."/>
            <person name="Edwards K."/>
            <person name="Eickbush T."/>
            <person name="Evans J.D."/>
            <person name="Filipski A."/>
            <person name="Findeiss S."/>
            <person name="Freyhult E."/>
            <person name="Fulton L."/>
            <person name="Fulton R."/>
            <person name="Garcia A.C."/>
            <person name="Gardiner A."/>
            <person name="Garfield D.A."/>
            <person name="Garvin B.E."/>
            <person name="Gibson G."/>
            <person name="Gilbert D."/>
            <person name="Gnerre S."/>
            <person name="Godfrey J."/>
            <person name="Good R."/>
            <person name="Gotea V."/>
            <person name="Gravely B."/>
            <person name="Greenberg A.J."/>
            <person name="Griffiths-Jones S."/>
            <person name="Gross S."/>
            <person name="Guigo R."/>
            <person name="Gustafson E.A."/>
            <person name="Haerty W."/>
            <person name="Hahn M.W."/>
            <person name="Halligan D.L."/>
            <person name="Halpern A.L."/>
            <person name="Halter G.M."/>
            <person name="Han M.V."/>
            <person name="Heger A."/>
            <person name="Hillier L."/>
            <person name="Hinrichs A.S."/>
            <person name="Holmes I."/>
            <person name="Hoskins R.A."/>
            <person name="Hubisz M.J."/>
            <person name="Hultmark D."/>
            <person name="Huntley M.A."/>
            <person name="Jaffe D.B."/>
            <person name="Jagadeeshan S."/>
            <person name="Jeck W.R."/>
            <person name="Johnson J."/>
            <person name="Jones C.D."/>
            <person name="Jordan W.C."/>
            <person name="Karpen G.H."/>
            <person name="Kataoka E."/>
            <person name="Keightley P.D."/>
            <person name="Kheradpour P."/>
            <person name="Kirkness E.F."/>
            <person name="Koerich L.B."/>
            <person name="Kristiansen K."/>
            <person name="Kudrna D."/>
            <person name="Kulathinal R.J."/>
            <person name="Kumar S."/>
            <person name="Kwok R."/>
            <person name="Lander E."/>
            <person name="Langley C.H."/>
            <person name="Lapoint R."/>
            <person name="Lazzaro B.P."/>
            <person name="Lee S.J."/>
            <person name="Levesque L."/>
            <person name="Li R."/>
            <person name="Lin C.F."/>
            <person name="Lin M.F."/>
            <person name="Lindblad-Toh K."/>
            <person name="Llopart A."/>
            <person name="Long M."/>
            <person name="Low L."/>
            <person name="Lozovsky E."/>
            <person name="Lu J."/>
            <person name="Luo M."/>
            <person name="Machado C.A."/>
            <person name="Makalowski W."/>
            <person name="Marzo M."/>
            <person name="Matsuda M."/>
            <person name="Matzkin L."/>
            <person name="McAllister B."/>
            <person name="McBride C.S."/>
            <person name="McKernan B."/>
            <person name="McKernan K."/>
            <person name="Mendez-Lago M."/>
            <person name="Minx P."/>
            <person name="Mollenhauer M.U."/>
            <person name="Montooth K."/>
            <person name="Mount S.M."/>
            <person name="Mu X."/>
            <person name="Myers E."/>
            <person name="Negre B."/>
            <person name="Newfeld S."/>
            <person name="Nielsen R."/>
            <person name="Noor M.A."/>
            <person name="O'Grady P."/>
            <person name="Pachter L."/>
            <person name="Papaceit M."/>
            <person name="Parisi M.J."/>
            <person name="Parisi M."/>
            <person name="Parts L."/>
            <person name="Pedersen J.S."/>
            <person name="Pesole G."/>
            <person name="Phillippy A.M."/>
            <person name="Ponting C.P."/>
            <person name="Pop M."/>
            <person name="Porcelli D."/>
            <person name="Powell J.R."/>
            <person name="Prohaska S."/>
            <person name="Pruitt K."/>
            <person name="Puig M."/>
            <person name="Quesneville H."/>
            <person name="Ram K.R."/>
            <person name="Rand D."/>
            <person name="Rasmussen M.D."/>
            <person name="Reed L.K."/>
            <person name="Reenan R."/>
            <person name="Reily A."/>
            <person name="Remington K.A."/>
            <person name="Rieger T.T."/>
            <person name="Ritchie M.G."/>
            <person name="Robin C."/>
            <person name="Rogers Y.H."/>
            <person name="Rohde C."/>
            <person name="Rozas J."/>
            <person name="Rubenfield M.J."/>
            <person name="Ruiz A."/>
            <person name="Russo S."/>
            <person name="Salzberg S.L."/>
            <person name="Sanchez-Gracia A."/>
            <person name="Saranga D.J."/>
            <person name="Sato H."/>
            <person name="Schaeffer S.W."/>
            <person name="Schatz M.C."/>
            <person name="Schlenke T."/>
            <person name="Schwartz R."/>
            <person name="Segarra C."/>
            <person name="Singh R.S."/>
            <person name="Sirot L."/>
            <person name="Sirota M."/>
            <person name="Sisneros N.B."/>
            <person name="Smith C.D."/>
            <person name="Smith T.F."/>
            <person name="Spieth J."/>
            <person name="Stage D.E."/>
            <person name="Stark A."/>
            <person name="Stephan W."/>
            <person name="Strausberg R.L."/>
            <person name="Strempel S."/>
            <person name="Sturgill D."/>
            <person name="Sutton G."/>
            <person name="Sutton G.G."/>
            <person name="Tao W."/>
            <person name="Teichmann S."/>
            <person name="Tobari Y.N."/>
            <person name="Tomimura Y."/>
            <person name="Tsolas J.M."/>
            <person name="Valente V.L."/>
            <person name="Venter E."/>
            <person name="Venter J.C."/>
            <person name="Vicario S."/>
            <person name="Vieira F.G."/>
            <person name="Vilella A.J."/>
            <person name="Villasante A."/>
            <person name="Walenz B."/>
            <person name="Wang J."/>
            <person name="Wasserman M."/>
            <person name="Watts T."/>
            <person name="Wilson D."/>
            <person name="Wilson R.K."/>
            <person name="Wing R.A."/>
            <person name="Wolfner M.F."/>
            <person name="Wong A."/>
            <person name="Wong G.K."/>
            <person name="Wu C.I."/>
            <person name="Wu G."/>
            <person name="Yamamoto D."/>
            <person name="Yang H.P."/>
            <person name="Yang S.P."/>
            <person name="Yorke J.A."/>
            <person name="Yoshida K."/>
            <person name="Zdobnov E."/>
            <person name="Zhang P."/>
            <person name="Zhang Y."/>
            <person name="Zimin A.V."/>
            <person name="Baldwin J."/>
            <person name="Abdouelleil A."/>
            <person name="Abdulkadir J."/>
            <person name="Abebe A."/>
            <person name="Abera B."/>
            <person name="Abreu J."/>
            <person name="Acer S.C."/>
            <person name="Aftuck L."/>
            <person name="Alexander A."/>
            <person name="An P."/>
            <person name="Anderson E."/>
            <person name="Anderson S."/>
            <person name="Arachi H."/>
            <person name="Azer M."/>
            <person name="Bachantsang P."/>
            <person name="Barry A."/>
            <person name="Bayul T."/>
            <person name="Berlin A."/>
            <person name="Bessette D."/>
            <person name="Bloom T."/>
            <person name="Blye J."/>
            <person name="Boguslavskiy L."/>
            <person name="Bonnet C."/>
            <person name="Boukhgalter B."/>
            <person name="Bourzgui I."/>
            <person name="Brown A."/>
            <person name="Cahill P."/>
            <person name="Channer S."/>
            <person name="Cheshatsang Y."/>
            <person name="Chuda L."/>
            <person name="Citroen M."/>
            <person name="Collymore A."/>
            <person name="Cooke P."/>
            <person name="Costello M."/>
            <person name="D'Aco K."/>
            <person name="Daza R."/>
            <person name="De Haan G."/>
            <person name="DeGray S."/>
            <person name="DeMaso C."/>
            <person name="Dhargay N."/>
            <person name="Dooley K."/>
            <person name="Dooley E."/>
            <person name="Doricent M."/>
            <person name="Dorje P."/>
            <person name="Dorjee K."/>
            <person name="Dupes A."/>
            <person name="Elong R."/>
            <person name="Falk J."/>
            <person name="Farina A."/>
            <person name="Faro S."/>
            <person name="Ferguson D."/>
            <person name="Fisher S."/>
            <person name="Foley C.D."/>
            <person name="Franke A."/>
            <person name="Friedrich D."/>
            <person name="Gadbois L."/>
            <person name="Gearin G."/>
            <person name="Gearin C.R."/>
            <person name="Giannoukos G."/>
            <person name="Goode T."/>
            <person name="Graham J."/>
            <person name="Grandbois E."/>
            <person name="Grewal S."/>
            <person name="Gyaltsen K."/>
            <person name="Hafez N."/>
            <person name="Hagos B."/>
            <person name="Hall J."/>
            <person name="Henson C."/>
            <person name="Hollinger A."/>
            <person name="Honan T."/>
            <person name="Huard M.D."/>
            <person name="Hughes L."/>
            <person name="Hurhula B."/>
            <person name="Husby M.E."/>
            <person name="Kamat A."/>
            <person name="Kanga B."/>
            <person name="Kashin S."/>
            <person name="Khazanovich D."/>
            <person name="Kisner P."/>
            <person name="Lance K."/>
            <person name="Lara M."/>
            <person name="Lee W."/>
            <person name="Lennon N."/>
            <person name="Letendre F."/>
            <person name="LeVine R."/>
            <person name="Lipovsky A."/>
            <person name="Liu X."/>
            <person name="Liu J."/>
            <person name="Liu S."/>
            <person name="Lokyitsang T."/>
            <person name="Lokyitsang Y."/>
            <person name="Lubonja R."/>
            <person name="Lui A."/>
            <person name="MacDonald P."/>
            <person name="Magnisalis V."/>
            <person name="Maru K."/>
            <person name="Matthews C."/>
            <person name="McCusker W."/>
            <person name="McDonough S."/>
            <person name="Mehta T."/>
            <person name="Meldrim J."/>
            <person name="Meneus L."/>
            <person name="Mihai O."/>
            <person name="Mihalev A."/>
            <person name="Mihova T."/>
            <person name="Mittelman R."/>
            <person name="Mlenga V."/>
            <person name="Montmayeur A."/>
            <person name="Mulrain L."/>
            <person name="Navidi A."/>
            <person name="Naylor J."/>
            <person name="Negash T."/>
            <person name="Nguyen T."/>
            <person name="Nguyen N."/>
            <person name="Nicol R."/>
            <person name="Norbu C."/>
            <person name="Norbu N."/>
            <person name="Novod N."/>
            <person name="O'Neill B."/>
            <person name="Osman S."/>
            <person name="Markiewicz E."/>
            <person name="Oyono O.L."/>
            <person name="Patti C."/>
            <person name="Phunkhang P."/>
            <person name="Pierre F."/>
            <person name="Priest M."/>
            <person name="Raghuraman S."/>
            <person name="Rege F."/>
            <person name="Reyes R."/>
            <person name="Rise C."/>
            <person name="Rogov P."/>
            <person name="Ross K."/>
            <person name="Ryan E."/>
            <person name="Settipalli S."/>
            <person name="Shea T."/>
            <person name="Sherpa N."/>
            <person name="Shi L."/>
            <person name="Shih D."/>
            <person name="Sparrow T."/>
            <person name="Spaulding J."/>
            <person name="Stalker J."/>
            <person name="Stange-Thomann N."/>
            <person name="Stavropoulos S."/>
            <person name="Stone C."/>
            <person name="Strader C."/>
            <person name="Tesfaye S."/>
            <person name="Thomson T."/>
            <person name="Thoulutsang Y."/>
            <person name="Thoulutsang D."/>
            <person name="Topham K."/>
            <person name="Topping I."/>
            <person name="Tsamla T."/>
            <person name="Vassiliev H."/>
            <person name="Vo A."/>
            <person name="Wangchuk T."/>
            <person name="Wangdi T."/>
            <person name="Weiand M."/>
            <person name="Wilkinson J."/>
            <person name="Wilson A."/>
            <person name="Yadav S."/>
            <person name="Young G."/>
            <person name="Yu Q."/>
            <person name="Zembek L."/>
            <person name="Zhong D."/>
            <person name="Zimmer A."/>
            <person name="Zwirko Z."/>
            <person name="Jaffe D.B."/>
            <person name="Alvarez P."/>
            <person name="Brockman W."/>
            <person name="Butler J."/>
            <person name="Chin C."/>
            <person name="Gnerre S."/>
            <person name="Grabherr M."/>
            <person name="Kleber M."/>
            <person name="Mauceli E."/>
            <person name="MacCallum I."/>
        </authorList>
    </citation>
    <scope>NUCLEOTIDE SEQUENCE [LARGE SCALE GENOMIC DNA]</scope>
    <source>
        <strain evidence="3">MSH-3 / Tucson 14011-0111.49</strain>
    </source>
</reference>
<dbReference type="Proteomes" id="UP000008744">
    <property type="component" value="Unassembled WGS sequence"/>
</dbReference>